<name>A0A5B2UUJ1_9PSED</name>
<dbReference type="Proteomes" id="UP000199620">
    <property type="component" value="Chromosome I"/>
</dbReference>
<dbReference type="Pfam" id="PF13302">
    <property type="entry name" value="Acetyltransf_3"/>
    <property type="match status" value="1"/>
</dbReference>
<dbReference type="AlphaFoldDB" id="A0A5B2UUJ1"/>
<dbReference type="RefSeq" id="WP_050593344.1">
    <property type="nucleotide sequence ID" value="NZ_BMNU01000002.1"/>
</dbReference>
<dbReference type="SUPFAM" id="SSF55729">
    <property type="entry name" value="Acyl-CoA N-acyltransferases (Nat)"/>
    <property type="match status" value="1"/>
</dbReference>
<evidence type="ECO:0000313" key="2">
    <source>
        <dbReference type="EMBL" id="KAA2229597.1"/>
    </source>
</evidence>
<dbReference type="Proteomes" id="UP000325296">
    <property type="component" value="Unassembled WGS sequence"/>
</dbReference>
<dbReference type="EMBL" id="VUOL01000007">
    <property type="protein sequence ID" value="KAA2229597.1"/>
    <property type="molecule type" value="Genomic_DNA"/>
</dbReference>
<evidence type="ECO:0000259" key="1">
    <source>
        <dbReference type="Pfam" id="PF13302"/>
    </source>
</evidence>
<dbReference type="InterPro" id="IPR051531">
    <property type="entry name" value="N-acetyltransferase"/>
</dbReference>
<dbReference type="OrthoDB" id="9801656at2"/>
<keyword evidence="2" id="KW-0808">Transferase</keyword>
<evidence type="ECO:0000313" key="3">
    <source>
        <dbReference type="EMBL" id="SDV04751.1"/>
    </source>
</evidence>
<gene>
    <name evidence="2" type="ORF">F1720_14330</name>
    <name evidence="3" type="ORF">SAMN04490181_3615</name>
</gene>
<sequence>MRRSVSHLYNVHIRSWDDQDIKGYTELLSDPEAMKFISAGTTRDMAAATNEISTFKKEMADQNWSRWAVSIGLEGSFIGYAGFAKKEYGINFGNRFLRKYWGTPYPFIAIHLALEYGFKHLGFEKIYTLTNIQHHRALEMNRAFLHAPHIAGQVIETPYGPHVKIDLTCERFKEISPANLARIERFSRRMKTAEQTKLA</sequence>
<evidence type="ECO:0000313" key="4">
    <source>
        <dbReference type="Proteomes" id="UP000199620"/>
    </source>
</evidence>
<proteinExistence type="predicted"/>
<organism evidence="2 5">
    <name type="scientific">Pseudomonas brenneri</name>
    <dbReference type="NCBI Taxonomy" id="129817"/>
    <lineage>
        <taxon>Bacteria</taxon>
        <taxon>Pseudomonadati</taxon>
        <taxon>Pseudomonadota</taxon>
        <taxon>Gammaproteobacteria</taxon>
        <taxon>Pseudomonadales</taxon>
        <taxon>Pseudomonadaceae</taxon>
        <taxon>Pseudomonas</taxon>
    </lineage>
</organism>
<reference evidence="2 5" key="2">
    <citation type="submission" date="2019-09" db="EMBL/GenBank/DDBJ databases">
        <title>Draft genome sequence of Pseudomonas brenneri CCUG 51514(T).</title>
        <authorList>
            <person name="Tunovic T."/>
            <person name="Pineiro-Iglesias B."/>
            <person name="Unosson C."/>
            <person name="Inganas E."/>
            <person name="Ohlen M."/>
            <person name="Cardew S."/>
            <person name="Jensie-Markopoulos S."/>
            <person name="Salva-Serra F."/>
            <person name="Jaen-Luchoro D."/>
            <person name="Svensson-Stadler L."/>
            <person name="Chun J."/>
            <person name="Moore E."/>
        </authorList>
    </citation>
    <scope>NUCLEOTIDE SEQUENCE [LARGE SCALE GENOMIC DNA]</scope>
    <source>
        <strain evidence="2 5">CCUG 51514</strain>
    </source>
</reference>
<evidence type="ECO:0000313" key="5">
    <source>
        <dbReference type="Proteomes" id="UP000325296"/>
    </source>
</evidence>
<keyword evidence="4" id="KW-1185">Reference proteome</keyword>
<dbReference type="InterPro" id="IPR000182">
    <property type="entry name" value="GNAT_dom"/>
</dbReference>
<reference evidence="3 4" key="1">
    <citation type="submission" date="2016-10" db="EMBL/GenBank/DDBJ databases">
        <authorList>
            <person name="Varghese N."/>
            <person name="Submissions S."/>
        </authorList>
    </citation>
    <scope>NUCLEOTIDE SEQUENCE [LARGE SCALE GENOMIC DNA]</scope>
    <source>
        <strain evidence="3 4">BS2771</strain>
    </source>
</reference>
<dbReference type="Gene3D" id="3.40.630.30">
    <property type="match status" value="1"/>
</dbReference>
<dbReference type="PANTHER" id="PTHR43792">
    <property type="entry name" value="GNAT FAMILY, PUTATIVE (AFU_ORTHOLOGUE AFUA_3G00765)-RELATED-RELATED"/>
    <property type="match status" value="1"/>
</dbReference>
<feature type="domain" description="N-acetyltransferase" evidence="1">
    <location>
        <begin position="11"/>
        <end position="137"/>
    </location>
</feature>
<dbReference type="GO" id="GO:0016747">
    <property type="term" value="F:acyltransferase activity, transferring groups other than amino-acyl groups"/>
    <property type="evidence" value="ECO:0007669"/>
    <property type="project" value="InterPro"/>
</dbReference>
<protein>
    <submittedName>
        <fullName evidence="2">GNAT family N-acetyltransferase</fullName>
    </submittedName>
    <submittedName>
        <fullName evidence="3">Protein N-acetyltransferase, RimJ/RimL family</fullName>
    </submittedName>
</protein>
<dbReference type="PANTHER" id="PTHR43792:SF1">
    <property type="entry name" value="N-ACETYLTRANSFERASE DOMAIN-CONTAINING PROTEIN"/>
    <property type="match status" value="1"/>
</dbReference>
<dbReference type="EMBL" id="LT629800">
    <property type="protein sequence ID" value="SDV04751.1"/>
    <property type="molecule type" value="Genomic_DNA"/>
</dbReference>
<dbReference type="InterPro" id="IPR016181">
    <property type="entry name" value="Acyl_CoA_acyltransferase"/>
</dbReference>
<accession>A0A5B2UUJ1</accession>